<feature type="domain" description="Cobalamin biosynthesis precorrin-8X methylmutase CobH/CbiC" evidence="5">
    <location>
        <begin position="31"/>
        <end position="224"/>
    </location>
</feature>
<dbReference type="Gene3D" id="3.40.50.10230">
    <property type="entry name" value="Cobalamin biosynthesis CobH/CbiC, precorrin-8X methylmutase"/>
    <property type="match status" value="1"/>
</dbReference>
<evidence type="ECO:0000256" key="4">
    <source>
        <dbReference type="ARBA" id="ARBA00023235"/>
    </source>
</evidence>
<reference evidence="6 7" key="1">
    <citation type="submission" date="2016-10" db="EMBL/GenBank/DDBJ databases">
        <authorList>
            <person name="de Groot N.N."/>
        </authorList>
    </citation>
    <scope>NUCLEOTIDE SEQUENCE [LARGE SCALE GENOMIC DNA]</scope>
    <source>
        <strain evidence="6 7">DSM 29433</strain>
    </source>
</reference>
<keyword evidence="4" id="KW-0413">Isomerase</keyword>
<proteinExistence type="inferred from homology"/>
<dbReference type="NCBIfam" id="NF006136">
    <property type="entry name" value="PRK08285.1"/>
    <property type="match status" value="1"/>
</dbReference>
<dbReference type="PANTHER" id="PTHR43588:SF1">
    <property type="entry name" value="COBALT-PRECORRIN-8 METHYLMUTASE"/>
    <property type="match status" value="1"/>
</dbReference>
<evidence type="ECO:0000256" key="2">
    <source>
        <dbReference type="ARBA" id="ARBA00009774"/>
    </source>
</evidence>
<dbReference type="PANTHER" id="PTHR43588">
    <property type="entry name" value="COBALT-PRECORRIN-8 METHYLMUTASE"/>
    <property type="match status" value="1"/>
</dbReference>
<dbReference type="EMBL" id="FOZM01000003">
    <property type="protein sequence ID" value="SFS21459.1"/>
    <property type="molecule type" value="Genomic_DNA"/>
</dbReference>
<gene>
    <name evidence="6" type="ORF">SAMN05444714_2835</name>
</gene>
<evidence type="ECO:0000313" key="7">
    <source>
        <dbReference type="Proteomes" id="UP000198926"/>
    </source>
</evidence>
<sequence>MPEILPPEAPAITTRPESLILRPYEKDPSAIYAASFATVRAEARLERFPPAMQPVMTRLIHSCGMVEIADRLSFSERAAEVGHAALKAGAPVLCDCEMVGAGIIRRYLPAGNEVIVTLNESSVPERAKEIGNTRSAAAVELWKDHLAGAVVAIGNAPTALFHLLELLDQGWPKPAIILGFPVGFIGAAESKAELARDARGCEYIALRGRRGGSAMASAAVNALAAGLPEDA</sequence>
<comment type="pathway">
    <text evidence="1">Cofactor biosynthesis; adenosylcobalamin biosynthesis.</text>
</comment>
<dbReference type="Pfam" id="PF02570">
    <property type="entry name" value="CbiC"/>
    <property type="match status" value="1"/>
</dbReference>
<evidence type="ECO:0000259" key="5">
    <source>
        <dbReference type="Pfam" id="PF02570"/>
    </source>
</evidence>
<name>A0A1I6N0I8_9RHOB</name>
<dbReference type="InterPro" id="IPR036588">
    <property type="entry name" value="CobH/CbiC_sf"/>
</dbReference>
<dbReference type="Proteomes" id="UP000198926">
    <property type="component" value="Unassembled WGS sequence"/>
</dbReference>
<keyword evidence="3" id="KW-0169">Cobalamin biosynthesis</keyword>
<evidence type="ECO:0000256" key="3">
    <source>
        <dbReference type="ARBA" id="ARBA00022573"/>
    </source>
</evidence>
<evidence type="ECO:0000256" key="1">
    <source>
        <dbReference type="ARBA" id="ARBA00004953"/>
    </source>
</evidence>
<organism evidence="6 7">
    <name type="scientific">Yoonia litorea</name>
    <dbReference type="NCBI Taxonomy" id="1123755"/>
    <lineage>
        <taxon>Bacteria</taxon>
        <taxon>Pseudomonadati</taxon>
        <taxon>Pseudomonadota</taxon>
        <taxon>Alphaproteobacteria</taxon>
        <taxon>Rhodobacterales</taxon>
        <taxon>Paracoccaceae</taxon>
        <taxon>Yoonia</taxon>
    </lineage>
</organism>
<dbReference type="UniPathway" id="UPA00148"/>
<dbReference type="AlphaFoldDB" id="A0A1I6N0I8"/>
<dbReference type="SUPFAM" id="SSF63965">
    <property type="entry name" value="Precorrin-8X methylmutase CbiC/CobH"/>
    <property type="match status" value="1"/>
</dbReference>
<dbReference type="GO" id="GO:0009236">
    <property type="term" value="P:cobalamin biosynthetic process"/>
    <property type="evidence" value="ECO:0007669"/>
    <property type="project" value="UniProtKB-UniPathway"/>
</dbReference>
<protein>
    <submittedName>
        <fullName evidence="6">Precorrin-8X methylmutase</fullName>
    </submittedName>
</protein>
<comment type="similarity">
    <text evidence="2">Belongs to the CobH/CbiC family.</text>
</comment>
<dbReference type="InterPro" id="IPR003722">
    <property type="entry name" value="Cbl_synth_CobH/CbiC"/>
</dbReference>
<dbReference type="GO" id="GO:0016993">
    <property type="term" value="F:precorrin-8X methylmutase activity"/>
    <property type="evidence" value="ECO:0007669"/>
    <property type="project" value="InterPro"/>
</dbReference>
<keyword evidence="7" id="KW-1185">Reference proteome</keyword>
<evidence type="ECO:0000313" key="6">
    <source>
        <dbReference type="EMBL" id="SFS21459.1"/>
    </source>
</evidence>
<accession>A0A1I6N0I8</accession>
<dbReference type="STRING" id="1123755.SAMN05444714_2835"/>